<reference evidence="2" key="2">
    <citation type="submission" date="2015-01" db="EMBL/GenBank/DDBJ databases">
        <title>Evolutionary Origins and Diversification of the Mycorrhizal Mutualists.</title>
        <authorList>
            <consortium name="DOE Joint Genome Institute"/>
            <consortium name="Mycorrhizal Genomics Consortium"/>
            <person name="Kohler A."/>
            <person name="Kuo A."/>
            <person name="Nagy L.G."/>
            <person name="Floudas D."/>
            <person name="Copeland A."/>
            <person name="Barry K.W."/>
            <person name="Cichocki N."/>
            <person name="Veneault-Fourrey C."/>
            <person name="LaButti K."/>
            <person name="Lindquist E.A."/>
            <person name="Lipzen A."/>
            <person name="Lundell T."/>
            <person name="Morin E."/>
            <person name="Murat C."/>
            <person name="Riley R."/>
            <person name="Ohm R."/>
            <person name="Sun H."/>
            <person name="Tunlid A."/>
            <person name="Henrissat B."/>
            <person name="Grigoriev I.V."/>
            <person name="Hibbett D.S."/>
            <person name="Martin F."/>
        </authorList>
    </citation>
    <scope>NUCLEOTIDE SEQUENCE [LARGE SCALE GENOMIC DNA]</scope>
    <source>
        <strain evidence="2">Ve08.2h10</strain>
    </source>
</reference>
<accession>A0A0D0D9X8</accession>
<gene>
    <name evidence="1" type="ORF">PAXRUDRAFT_167299</name>
</gene>
<organism evidence="1 2">
    <name type="scientific">Paxillus rubicundulus Ve08.2h10</name>
    <dbReference type="NCBI Taxonomy" id="930991"/>
    <lineage>
        <taxon>Eukaryota</taxon>
        <taxon>Fungi</taxon>
        <taxon>Dikarya</taxon>
        <taxon>Basidiomycota</taxon>
        <taxon>Agaricomycotina</taxon>
        <taxon>Agaricomycetes</taxon>
        <taxon>Agaricomycetidae</taxon>
        <taxon>Boletales</taxon>
        <taxon>Paxilineae</taxon>
        <taxon>Paxillaceae</taxon>
        <taxon>Paxillus</taxon>
    </lineage>
</organism>
<reference evidence="1 2" key="1">
    <citation type="submission" date="2014-04" db="EMBL/GenBank/DDBJ databases">
        <authorList>
            <consortium name="DOE Joint Genome Institute"/>
            <person name="Kuo A."/>
            <person name="Kohler A."/>
            <person name="Jargeat P."/>
            <person name="Nagy L.G."/>
            <person name="Floudas D."/>
            <person name="Copeland A."/>
            <person name="Barry K.W."/>
            <person name="Cichocki N."/>
            <person name="Veneault-Fourrey C."/>
            <person name="LaButti K."/>
            <person name="Lindquist E.A."/>
            <person name="Lipzen A."/>
            <person name="Lundell T."/>
            <person name="Morin E."/>
            <person name="Murat C."/>
            <person name="Sun H."/>
            <person name="Tunlid A."/>
            <person name="Henrissat B."/>
            <person name="Grigoriev I.V."/>
            <person name="Hibbett D.S."/>
            <person name="Martin F."/>
            <person name="Nordberg H.P."/>
            <person name="Cantor M.N."/>
            <person name="Hua S.X."/>
        </authorList>
    </citation>
    <scope>NUCLEOTIDE SEQUENCE [LARGE SCALE GENOMIC DNA]</scope>
    <source>
        <strain evidence="1 2">Ve08.2h10</strain>
    </source>
</reference>
<dbReference type="EMBL" id="KN827052">
    <property type="protein sequence ID" value="KIK77309.1"/>
    <property type="molecule type" value="Genomic_DNA"/>
</dbReference>
<keyword evidence="2" id="KW-1185">Reference proteome</keyword>
<name>A0A0D0D9X8_9AGAM</name>
<protein>
    <submittedName>
        <fullName evidence="1">Uncharacterized protein</fullName>
    </submittedName>
</protein>
<dbReference type="AlphaFoldDB" id="A0A0D0D9X8"/>
<dbReference type="OrthoDB" id="2655912at2759"/>
<dbReference type="STRING" id="930991.A0A0D0D9X8"/>
<sequence length="162" mass="18287">VIFISTHSKEEHGDLFAGKEGTQTKPRPVAVKVDHFFSLLFASGMDHLLKGATMVLLTCRWLVKHKQSFQEFHSSLHCLQVSNCMAFMVPHFQSSLSSIFLQALLCKTFIEGTTLPSSTPFALENSFHIGQHSDMLLFLLTEASSALLCGKFICDKFFWWNK</sequence>
<proteinExistence type="predicted"/>
<feature type="non-terminal residue" evidence="1">
    <location>
        <position position="1"/>
    </location>
</feature>
<dbReference type="Proteomes" id="UP000054538">
    <property type="component" value="Unassembled WGS sequence"/>
</dbReference>
<evidence type="ECO:0000313" key="1">
    <source>
        <dbReference type="EMBL" id="KIK77309.1"/>
    </source>
</evidence>
<dbReference type="HOGENOM" id="CLU_138917_0_0_1"/>
<evidence type="ECO:0000313" key="2">
    <source>
        <dbReference type="Proteomes" id="UP000054538"/>
    </source>
</evidence>
<dbReference type="InParanoid" id="A0A0D0D9X8"/>